<evidence type="ECO:0000313" key="3">
    <source>
        <dbReference type="Proteomes" id="UP001222325"/>
    </source>
</evidence>
<comment type="caution">
    <text evidence="2">The sequence shown here is derived from an EMBL/GenBank/DDBJ whole genome shotgun (WGS) entry which is preliminary data.</text>
</comment>
<name>A0AAD6U8T2_9AGAR</name>
<dbReference type="InterPro" id="IPR001810">
    <property type="entry name" value="F-box_dom"/>
</dbReference>
<keyword evidence="3" id="KW-1185">Reference proteome</keyword>
<dbReference type="Pfam" id="PF12937">
    <property type="entry name" value="F-box-like"/>
    <property type="match status" value="1"/>
</dbReference>
<dbReference type="EMBL" id="JARJCN010000013">
    <property type="protein sequence ID" value="KAJ7095342.1"/>
    <property type="molecule type" value="Genomic_DNA"/>
</dbReference>
<accession>A0AAD6U8T2</accession>
<dbReference type="Gene3D" id="1.20.1280.50">
    <property type="match status" value="1"/>
</dbReference>
<dbReference type="SMART" id="SM00256">
    <property type="entry name" value="FBOX"/>
    <property type="match status" value="1"/>
</dbReference>
<organism evidence="2 3">
    <name type="scientific">Mycena belliarum</name>
    <dbReference type="NCBI Taxonomy" id="1033014"/>
    <lineage>
        <taxon>Eukaryota</taxon>
        <taxon>Fungi</taxon>
        <taxon>Dikarya</taxon>
        <taxon>Basidiomycota</taxon>
        <taxon>Agaricomycotina</taxon>
        <taxon>Agaricomycetes</taxon>
        <taxon>Agaricomycetidae</taxon>
        <taxon>Agaricales</taxon>
        <taxon>Marasmiineae</taxon>
        <taxon>Mycenaceae</taxon>
        <taxon>Mycena</taxon>
    </lineage>
</organism>
<sequence>MSRLPEIPPELLQVICLCLDALSIVRLSQVSRQFHRLLQDSSALQYNIQLELAGLCDGQAVAASAARLELLKVYQAAWASFEWTQSNSTRVESEGNLWELVGNVLAMYRPERGFSFTRIPSPIRNVPSAQWSVPDVPISVKDFSMDLSQDLLLVVEFDEEKSATVVHLLSLQTGQAHPSARNPLLARLIQMNMPGPSSFQIRIFGEYIGVMAEDFDDDVELLIWNWKSATLKKHMRRADITSFAFLDSQRLLIAGLTTDLQPELRVLDIKGHISDMTGYVSFRLPALSRPLQDVTEIDMRIQTEPAPSWPAGCNMDEPFAVSHTDRLFVVSLRRWEAFQATEPTFMLCFLLSTLRDMMERSHDGGENRTVFTWGHWGPHGTRMLRVAQLPDPWVCFVYGQRCLLQTDRTRCKILDFNPLSPSPDRMIDERTVDKRRRLFLHPVTTSAPFTLTSVDIAPSAAVMLAEDAIVAVSTDEDAFTIFSV</sequence>
<protein>
    <recommendedName>
        <fullName evidence="1">F-box domain-containing protein</fullName>
    </recommendedName>
</protein>
<dbReference type="Proteomes" id="UP001222325">
    <property type="component" value="Unassembled WGS sequence"/>
</dbReference>
<dbReference type="SUPFAM" id="SSF81383">
    <property type="entry name" value="F-box domain"/>
    <property type="match status" value="1"/>
</dbReference>
<proteinExistence type="predicted"/>
<gene>
    <name evidence="2" type="ORF">B0H15DRAFT_904062</name>
</gene>
<dbReference type="CDD" id="cd09917">
    <property type="entry name" value="F-box_SF"/>
    <property type="match status" value="1"/>
</dbReference>
<evidence type="ECO:0000313" key="2">
    <source>
        <dbReference type="EMBL" id="KAJ7095342.1"/>
    </source>
</evidence>
<dbReference type="InterPro" id="IPR036047">
    <property type="entry name" value="F-box-like_dom_sf"/>
</dbReference>
<dbReference type="PROSITE" id="PS50181">
    <property type="entry name" value="FBOX"/>
    <property type="match status" value="1"/>
</dbReference>
<feature type="domain" description="F-box" evidence="1">
    <location>
        <begin position="1"/>
        <end position="47"/>
    </location>
</feature>
<evidence type="ECO:0000259" key="1">
    <source>
        <dbReference type="PROSITE" id="PS50181"/>
    </source>
</evidence>
<reference evidence="2" key="1">
    <citation type="submission" date="2023-03" db="EMBL/GenBank/DDBJ databases">
        <title>Massive genome expansion in bonnet fungi (Mycena s.s.) driven by repeated elements and novel gene families across ecological guilds.</title>
        <authorList>
            <consortium name="Lawrence Berkeley National Laboratory"/>
            <person name="Harder C.B."/>
            <person name="Miyauchi S."/>
            <person name="Viragh M."/>
            <person name="Kuo A."/>
            <person name="Thoen E."/>
            <person name="Andreopoulos B."/>
            <person name="Lu D."/>
            <person name="Skrede I."/>
            <person name="Drula E."/>
            <person name="Henrissat B."/>
            <person name="Morin E."/>
            <person name="Kohler A."/>
            <person name="Barry K."/>
            <person name="LaButti K."/>
            <person name="Morin E."/>
            <person name="Salamov A."/>
            <person name="Lipzen A."/>
            <person name="Mereny Z."/>
            <person name="Hegedus B."/>
            <person name="Baldrian P."/>
            <person name="Stursova M."/>
            <person name="Weitz H."/>
            <person name="Taylor A."/>
            <person name="Grigoriev I.V."/>
            <person name="Nagy L.G."/>
            <person name="Martin F."/>
            <person name="Kauserud H."/>
        </authorList>
    </citation>
    <scope>NUCLEOTIDE SEQUENCE</scope>
    <source>
        <strain evidence="2">CBHHK173m</strain>
    </source>
</reference>
<dbReference type="AlphaFoldDB" id="A0AAD6U8T2"/>